<dbReference type="Proteomes" id="UP000704762">
    <property type="component" value="Unassembled WGS sequence"/>
</dbReference>
<comment type="caution">
    <text evidence="4">The sequence shown here is derived from an EMBL/GenBank/DDBJ whole genome shotgun (WGS) entry which is preliminary data.</text>
</comment>
<dbReference type="Pfam" id="PF16347">
    <property type="entry name" value="SGSH_C"/>
    <property type="match status" value="1"/>
</dbReference>
<dbReference type="InterPro" id="IPR017850">
    <property type="entry name" value="Alkaline_phosphatase_core_sf"/>
</dbReference>
<evidence type="ECO:0000256" key="2">
    <source>
        <dbReference type="ARBA" id="ARBA00022801"/>
    </source>
</evidence>
<dbReference type="Gene3D" id="3.40.720.10">
    <property type="entry name" value="Alkaline Phosphatase, subunit A"/>
    <property type="match status" value="1"/>
</dbReference>
<reference evidence="4 5" key="1">
    <citation type="submission" date="2021-01" db="EMBL/GenBank/DDBJ databases">
        <title>Sequencing the genomes of 1000 actinobacteria strains.</title>
        <authorList>
            <person name="Klenk H.-P."/>
        </authorList>
    </citation>
    <scope>NUCLEOTIDE SEQUENCE [LARGE SCALE GENOMIC DNA]</scope>
    <source>
        <strain evidence="4 5">DSM 18662</strain>
    </source>
</reference>
<dbReference type="EMBL" id="JAFBCF010000001">
    <property type="protein sequence ID" value="MBM7798095.1"/>
    <property type="molecule type" value="Genomic_DNA"/>
</dbReference>
<dbReference type="PROSITE" id="PS00523">
    <property type="entry name" value="SULFATASE_1"/>
    <property type="match status" value="1"/>
</dbReference>
<dbReference type="InterPro" id="IPR032506">
    <property type="entry name" value="SGSH_C"/>
</dbReference>
<organism evidence="4 5">
    <name type="scientific">Microlunatus panaciterrae</name>
    <dbReference type="NCBI Taxonomy" id="400768"/>
    <lineage>
        <taxon>Bacteria</taxon>
        <taxon>Bacillati</taxon>
        <taxon>Actinomycetota</taxon>
        <taxon>Actinomycetes</taxon>
        <taxon>Propionibacteriales</taxon>
        <taxon>Propionibacteriaceae</taxon>
        <taxon>Microlunatus</taxon>
    </lineage>
</organism>
<protein>
    <submittedName>
        <fullName evidence="4">Arylsulfatase A-like enzyme</fullName>
    </submittedName>
</protein>
<gene>
    <name evidence="4" type="ORF">JOE57_001016</name>
</gene>
<evidence type="ECO:0000313" key="4">
    <source>
        <dbReference type="EMBL" id="MBM7798095.1"/>
    </source>
</evidence>
<sequence length="474" mass="54116">MTSPTAPDLIFIMADDHAAHAISCYGSKINSTPNLDRLGREGMRFDNCFCTNSICAPSRASILTGTYNHVNGVTTLHTLFDAAQPSFPGLLQQSGYQTAIFGKWHLGHGPEHDPQGFDDWQILPGQGDYHNPKMINADGETIVAGYATDIITDLSLDWLEQRDPDRPFCLLVHHKAPHRRWEPDQQHAELYADEHIPQPVTFADDYSDRSNAATAARMRVDRDLTPDDLKGEVPEQLDAATAADWKYQSYIKDYLRCVASIDDNVGRVLDYLDDHGLSDTTMVVYTSDQGFFLGDHGWFDKRFIYEQSLRMPLLVRYPAEVPAGSTCTALTVNVDFAQTFLDLAGVPAPDRMQGSSLRPLLRGERPTDWRDTVYYRYWEHDDADHGVWAHYGIRTDRYKLVYYYSDGLGLPGTSDRRFAPEWELFDLERDPDELHNVYHRPDYREVREVLRAELRTQQTTLADRPHPDELENQE</sequence>
<dbReference type="PANTHER" id="PTHR43108:SF6">
    <property type="entry name" value="N-SULPHOGLUCOSAMINE SULPHOHYDROLASE"/>
    <property type="match status" value="1"/>
</dbReference>
<comment type="similarity">
    <text evidence="1">Belongs to the sulfatase family.</text>
</comment>
<evidence type="ECO:0000256" key="1">
    <source>
        <dbReference type="ARBA" id="ARBA00008779"/>
    </source>
</evidence>
<evidence type="ECO:0000313" key="5">
    <source>
        <dbReference type="Proteomes" id="UP000704762"/>
    </source>
</evidence>
<keyword evidence="2" id="KW-0378">Hydrolase</keyword>
<feature type="domain" description="N-sulphoglucosamine sulphohydrolase C-terminal" evidence="3">
    <location>
        <begin position="294"/>
        <end position="458"/>
    </location>
</feature>
<dbReference type="CDD" id="cd16031">
    <property type="entry name" value="G6S_like"/>
    <property type="match status" value="1"/>
</dbReference>
<dbReference type="InterPro" id="IPR024607">
    <property type="entry name" value="Sulfatase_CS"/>
</dbReference>
<accession>A0ABS2RGG1</accession>
<evidence type="ECO:0000259" key="3">
    <source>
        <dbReference type="Pfam" id="PF16347"/>
    </source>
</evidence>
<dbReference type="PANTHER" id="PTHR43108">
    <property type="entry name" value="N-ACETYLGLUCOSAMINE-6-SULFATASE FAMILY MEMBER"/>
    <property type="match status" value="1"/>
</dbReference>
<dbReference type="RefSeq" id="WP_338041165.1">
    <property type="nucleotide sequence ID" value="NZ_BAAAQP010000011.1"/>
</dbReference>
<proteinExistence type="inferred from homology"/>
<name>A0ABS2RGG1_9ACTN</name>
<keyword evidence="5" id="KW-1185">Reference proteome</keyword>
<dbReference type="SUPFAM" id="SSF53649">
    <property type="entry name" value="Alkaline phosphatase-like"/>
    <property type="match status" value="1"/>
</dbReference>